<proteinExistence type="inferred from homology"/>
<dbReference type="GO" id="GO:0009229">
    <property type="term" value="P:thiamine diphosphate biosynthetic process"/>
    <property type="evidence" value="ECO:0007669"/>
    <property type="project" value="UniProtKB-UniPathway"/>
</dbReference>
<dbReference type="PANTHER" id="PTHR43198:SF2">
    <property type="entry name" value="SI:CH1073-67J19.1-RELATED"/>
    <property type="match status" value="1"/>
</dbReference>
<dbReference type="EMBL" id="CP012600">
    <property type="protein sequence ID" value="ALC80758.1"/>
    <property type="molecule type" value="Genomic_DNA"/>
</dbReference>
<reference evidence="11 12" key="2">
    <citation type="journal article" date="2016" name="Int. J. Syst. Evol. Microbiol.">
        <title>Bacillus gobiensis sp. nov., isolated from a soil sample.</title>
        <authorList>
            <person name="Liu B."/>
            <person name="Liu G.H."/>
            <person name="Cetin S."/>
            <person name="Schumann P."/>
            <person name="Pan Z.Z."/>
            <person name="Chen Q.Q."/>
        </authorList>
    </citation>
    <scope>NUCLEOTIDE SEQUENCE [LARGE SCALE GENOMIC DNA]</scope>
    <source>
        <strain evidence="11 12">FJAT-4402</strain>
    </source>
</reference>
<keyword evidence="9" id="KW-0378">Hydrolase</keyword>
<dbReference type="RefSeq" id="WP_053602499.1">
    <property type="nucleotide sequence ID" value="NZ_CP012600.1"/>
</dbReference>
<dbReference type="EC" id="3.5.99.2" evidence="5 9"/>
<comment type="similarity">
    <text evidence="3 9">Belongs to the TenA family.</text>
</comment>
<reference evidence="12" key="1">
    <citation type="submission" date="2015-08" db="EMBL/GenBank/DDBJ databases">
        <title>Genome sequencing project for genomic taxonomy and phylogenomics of Bacillus-like bacteria.</title>
        <authorList>
            <person name="Liu B."/>
            <person name="Wang J."/>
            <person name="Zhu Y."/>
            <person name="Liu G."/>
            <person name="Chen Q."/>
            <person name="Chen Z."/>
            <person name="Lan J."/>
            <person name="Che J."/>
            <person name="Ge C."/>
            <person name="Shi H."/>
            <person name="Pan Z."/>
            <person name="Liu X."/>
        </authorList>
    </citation>
    <scope>NUCLEOTIDE SEQUENCE [LARGE SCALE GENOMIC DNA]</scope>
    <source>
        <strain evidence="12">FJAT-4402</strain>
    </source>
</reference>
<dbReference type="OrthoDB" id="34166at2"/>
<evidence type="ECO:0000259" key="10">
    <source>
        <dbReference type="Pfam" id="PF03070"/>
    </source>
</evidence>
<dbReference type="Proteomes" id="UP000067625">
    <property type="component" value="Chromosome"/>
</dbReference>
<dbReference type="GO" id="GO:0005829">
    <property type="term" value="C:cytosol"/>
    <property type="evidence" value="ECO:0007669"/>
    <property type="project" value="TreeGrafter"/>
</dbReference>
<evidence type="ECO:0000256" key="3">
    <source>
        <dbReference type="ARBA" id="ARBA00010264"/>
    </source>
</evidence>
<dbReference type="InterPro" id="IPR050967">
    <property type="entry name" value="Thiamine_Salvage_TenA"/>
</dbReference>
<organism evidence="11 12">
    <name type="scientific">Bacillus gobiensis</name>
    <dbReference type="NCBI Taxonomy" id="1441095"/>
    <lineage>
        <taxon>Bacteria</taxon>
        <taxon>Bacillati</taxon>
        <taxon>Bacillota</taxon>
        <taxon>Bacilli</taxon>
        <taxon>Bacillales</taxon>
        <taxon>Bacillaceae</taxon>
        <taxon>Bacillus</taxon>
    </lineage>
</organism>
<keyword evidence="7 9" id="KW-0784">Thiamine biosynthesis</keyword>
<name>A0A0M4G712_9BACI</name>
<evidence type="ECO:0000313" key="12">
    <source>
        <dbReference type="Proteomes" id="UP000067625"/>
    </source>
</evidence>
<evidence type="ECO:0000256" key="6">
    <source>
        <dbReference type="ARBA" id="ARBA00013647"/>
    </source>
</evidence>
<feature type="domain" description="Thiaminase-2/PQQC" evidence="10">
    <location>
        <begin position="9"/>
        <end position="212"/>
    </location>
</feature>
<gene>
    <name evidence="11" type="ORF">AM592_03505</name>
</gene>
<dbReference type="InterPro" id="IPR027574">
    <property type="entry name" value="Thiaminase_II"/>
</dbReference>
<dbReference type="Pfam" id="PF03070">
    <property type="entry name" value="TENA_THI-4"/>
    <property type="match status" value="1"/>
</dbReference>
<dbReference type="UniPathway" id="UPA00060"/>
<dbReference type="InterPro" id="IPR016084">
    <property type="entry name" value="Haem_Oase-like_multi-hlx"/>
</dbReference>
<dbReference type="CDD" id="cd19364">
    <property type="entry name" value="TenA_C_BsTenA-like"/>
    <property type="match status" value="1"/>
</dbReference>
<comment type="catalytic activity">
    <reaction evidence="1 9">
        <text>4-amino-5-aminomethyl-2-methylpyrimidine + H2O = 4-amino-5-hydroxymethyl-2-methylpyrimidine + NH4(+)</text>
        <dbReference type="Rhea" id="RHEA:31799"/>
        <dbReference type="ChEBI" id="CHEBI:15377"/>
        <dbReference type="ChEBI" id="CHEBI:16892"/>
        <dbReference type="ChEBI" id="CHEBI:28938"/>
        <dbReference type="ChEBI" id="CHEBI:63416"/>
        <dbReference type="EC" id="3.5.99.2"/>
    </reaction>
</comment>
<sequence>MKFSEHCRKNAAEWWEGSFIHPFVTGIGEGTLPLDKFKYYVLQDSYYLTHFAKVQSLAAAYADSLYVTSRMADHAKGTYEAELALHRKFTELLKISDEELDAFQPSPTAYSYTSHMYRSSMGGNFGEILAALLPCYWLYYDVGEHLKECTPDNPIYQEWIATYGGDWFKSLVEEQIERFDEWAEKSTEEVRQRMKQNFVTSCYYEYKFWDMANKKENWSVTESKEVEQGADSLNYR</sequence>
<evidence type="ECO:0000256" key="7">
    <source>
        <dbReference type="ARBA" id="ARBA00022977"/>
    </source>
</evidence>
<comment type="function">
    <text evidence="9">Catalyzes an amino-pyrimidine hydrolysis reaction at the C5' of the pyrimidine moiety of thiamine compounds, a reaction that is part of a thiamine salvage pathway.</text>
</comment>
<evidence type="ECO:0000256" key="9">
    <source>
        <dbReference type="RuleBase" id="RU363093"/>
    </source>
</evidence>
<dbReference type="InterPro" id="IPR004305">
    <property type="entry name" value="Thiaminase-2/PQQC"/>
</dbReference>
<comment type="subunit">
    <text evidence="4">Homotetramer.</text>
</comment>
<dbReference type="Gene3D" id="1.20.910.10">
    <property type="entry name" value="Heme oxygenase-like"/>
    <property type="match status" value="1"/>
</dbReference>
<evidence type="ECO:0000256" key="1">
    <source>
        <dbReference type="ARBA" id="ARBA00001881"/>
    </source>
</evidence>
<evidence type="ECO:0000256" key="2">
    <source>
        <dbReference type="ARBA" id="ARBA00004948"/>
    </source>
</evidence>
<protein>
    <recommendedName>
        <fullName evidence="6 9">Aminopyrimidine aminohydrolase</fullName>
        <ecNumber evidence="5 9">3.5.99.2</ecNumber>
    </recommendedName>
</protein>
<accession>A0A0M4G712</accession>
<evidence type="ECO:0000256" key="4">
    <source>
        <dbReference type="ARBA" id="ARBA00011881"/>
    </source>
</evidence>
<dbReference type="SUPFAM" id="SSF48613">
    <property type="entry name" value="Heme oxygenase-like"/>
    <property type="match status" value="1"/>
</dbReference>
<dbReference type="GO" id="GO:0009228">
    <property type="term" value="P:thiamine biosynthetic process"/>
    <property type="evidence" value="ECO:0007669"/>
    <property type="project" value="UniProtKB-KW"/>
</dbReference>
<evidence type="ECO:0000256" key="8">
    <source>
        <dbReference type="ARBA" id="ARBA00048337"/>
    </source>
</evidence>
<dbReference type="GO" id="GO:0050334">
    <property type="term" value="F:thiaminase activity"/>
    <property type="evidence" value="ECO:0007669"/>
    <property type="project" value="UniProtKB-EC"/>
</dbReference>
<comment type="catalytic activity">
    <reaction evidence="8 9">
        <text>thiamine + H2O = 5-(2-hydroxyethyl)-4-methylthiazole + 4-amino-5-hydroxymethyl-2-methylpyrimidine + H(+)</text>
        <dbReference type="Rhea" id="RHEA:17509"/>
        <dbReference type="ChEBI" id="CHEBI:15377"/>
        <dbReference type="ChEBI" id="CHEBI:15378"/>
        <dbReference type="ChEBI" id="CHEBI:16892"/>
        <dbReference type="ChEBI" id="CHEBI:17957"/>
        <dbReference type="ChEBI" id="CHEBI:18385"/>
        <dbReference type="EC" id="3.5.99.2"/>
    </reaction>
</comment>
<dbReference type="AlphaFoldDB" id="A0A0M4G712"/>
<evidence type="ECO:0000256" key="5">
    <source>
        <dbReference type="ARBA" id="ARBA00012684"/>
    </source>
</evidence>
<keyword evidence="12" id="KW-1185">Reference proteome</keyword>
<comment type="pathway">
    <text evidence="2 9">Cofactor biosynthesis; thiamine diphosphate biosynthesis.</text>
</comment>
<dbReference type="STRING" id="1441095.AM592_03505"/>
<dbReference type="NCBIfam" id="TIGR04306">
    <property type="entry name" value="salvage_TenA"/>
    <property type="match status" value="1"/>
</dbReference>
<evidence type="ECO:0000313" key="11">
    <source>
        <dbReference type="EMBL" id="ALC80758.1"/>
    </source>
</evidence>
<dbReference type="PANTHER" id="PTHR43198">
    <property type="entry name" value="BIFUNCTIONAL TH2 PROTEIN"/>
    <property type="match status" value="1"/>
</dbReference>
<dbReference type="PATRIC" id="fig|1441095.3.peg.764"/>